<evidence type="ECO:0000256" key="1">
    <source>
        <dbReference type="ARBA" id="ARBA00022741"/>
    </source>
</evidence>
<feature type="domain" description="Protein kinase" evidence="5">
    <location>
        <begin position="1"/>
        <end position="308"/>
    </location>
</feature>
<dbReference type="GO" id="GO:0005524">
    <property type="term" value="F:ATP binding"/>
    <property type="evidence" value="ECO:0007669"/>
    <property type="project" value="UniProtKB-KW"/>
</dbReference>
<dbReference type="InterPro" id="IPR011009">
    <property type="entry name" value="Kinase-like_dom_sf"/>
</dbReference>
<dbReference type="eggNOG" id="KOG0192">
    <property type="taxonomic scope" value="Eukaryota"/>
</dbReference>
<dbReference type="Pfam" id="PF07714">
    <property type="entry name" value="PK_Tyr_Ser-Thr"/>
    <property type="match status" value="1"/>
</dbReference>
<dbReference type="InterPro" id="IPR001245">
    <property type="entry name" value="Ser-Thr/Tyr_kinase_cat_dom"/>
</dbReference>
<dbReference type="EMBL" id="KQ242234">
    <property type="protein sequence ID" value="KNC79848.1"/>
    <property type="molecule type" value="Genomic_DNA"/>
</dbReference>
<dbReference type="OrthoDB" id="1668230at2759"/>
<dbReference type="RefSeq" id="XP_014153750.1">
    <property type="nucleotide sequence ID" value="XM_014298275.1"/>
</dbReference>
<feature type="transmembrane region" description="Helical" evidence="4">
    <location>
        <begin position="36"/>
        <end position="55"/>
    </location>
</feature>
<name>A0A0L0FV83_9EUKA</name>
<dbReference type="Gene3D" id="1.10.510.10">
    <property type="entry name" value="Transferase(Phosphotransferase) domain 1"/>
    <property type="match status" value="1"/>
</dbReference>
<keyword evidence="6" id="KW-0418">Kinase</keyword>
<keyword evidence="2" id="KW-0067">ATP-binding</keyword>
<feature type="region of interest" description="Disordered" evidence="3">
    <location>
        <begin position="176"/>
        <end position="200"/>
    </location>
</feature>
<evidence type="ECO:0000313" key="7">
    <source>
        <dbReference type="Proteomes" id="UP000054560"/>
    </source>
</evidence>
<gene>
    <name evidence="6" type="ORF">SARC_07771</name>
</gene>
<keyword evidence="4" id="KW-1133">Transmembrane helix</keyword>
<dbReference type="PANTHER" id="PTHR27001">
    <property type="entry name" value="OS01G0253100 PROTEIN"/>
    <property type="match status" value="1"/>
</dbReference>
<reference evidence="6 7" key="1">
    <citation type="submission" date="2011-02" db="EMBL/GenBank/DDBJ databases">
        <title>The Genome Sequence of Sphaeroforma arctica JP610.</title>
        <authorList>
            <consortium name="The Broad Institute Genome Sequencing Platform"/>
            <person name="Russ C."/>
            <person name="Cuomo C."/>
            <person name="Young S.K."/>
            <person name="Zeng Q."/>
            <person name="Gargeya S."/>
            <person name="Alvarado L."/>
            <person name="Berlin A."/>
            <person name="Chapman S.B."/>
            <person name="Chen Z."/>
            <person name="Freedman E."/>
            <person name="Gellesch M."/>
            <person name="Goldberg J."/>
            <person name="Griggs A."/>
            <person name="Gujja S."/>
            <person name="Heilman E."/>
            <person name="Heiman D."/>
            <person name="Howarth C."/>
            <person name="Mehta T."/>
            <person name="Neiman D."/>
            <person name="Pearson M."/>
            <person name="Roberts A."/>
            <person name="Saif S."/>
            <person name="Shea T."/>
            <person name="Shenoy N."/>
            <person name="Sisk P."/>
            <person name="Stolte C."/>
            <person name="Sykes S."/>
            <person name="White J."/>
            <person name="Yandava C."/>
            <person name="Burger G."/>
            <person name="Gray M.W."/>
            <person name="Holland P.W.H."/>
            <person name="King N."/>
            <person name="Lang F.B.F."/>
            <person name="Roger A.J."/>
            <person name="Ruiz-Trillo I."/>
            <person name="Haas B."/>
            <person name="Nusbaum C."/>
            <person name="Birren B."/>
        </authorList>
    </citation>
    <scope>NUCLEOTIDE SEQUENCE [LARGE SCALE GENOMIC DNA]</scope>
    <source>
        <strain evidence="6 7">JP610</strain>
    </source>
</reference>
<keyword evidence="6" id="KW-0808">Transferase</keyword>
<evidence type="ECO:0000256" key="2">
    <source>
        <dbReference type="ARBA" id="ARBA00022840"/>
    </source>
</evidence>
<dbReference type="InterPro" id="IPR020635">
    <property type="entry name" value="Tyr_kinase_cat_dom"/>
</dbReference>
<keyword evidence="6" id="KW-0723">Serine/threonine-protein kinase</keyword>
<keyword evidence="7" id="KW-1185">Reference proteome</keyword>
<dbReference type="Proteomes" id="UP000054560">
    <property type="component" value="Unassembled WGS sequence"/>
</dbReference>
<dbReference type="GO" id="GO:0004674">
    <property type="term" value="F:protein serine/threonine kinase activity"/>
    <property type="evidence" value="ECO:0007669"/>
    <property type="project" value="UniProtKB-KW"/>
</dbReference>
<sequence>MQVWLRRKIDEVGRSDSSVLLTEQAKIVLRVRHPQIAAFLGFIMNPVITFVYESFQNGPLSTFLFDLSHPLTMRCRFEMALDIATGMHYLHNCQPHVVHLNITRHSVFVTRKYEAKLGDFTTAVSMGSQSDEKRYKQECLADIQALGKLLFELIAREEWNVVRFKALVEQCTALDRPSEVVEDTAPPPPLSTPPDSAGKSALVRRSINADGDHADCKARGPTVNHPEKGEACTEQVEGISSIQRERLPPTEVDALMREPSCATREAVRMAVQLIEACVFASDTVDSEPIKSARVVNRLEKIIMSLGDT</sequence>
<organism evidence="6 7">
    <name type="scientific">Sphaeroforma arctica JP610</name>
    <dbReference type="NCBI Taxonomy" id="667725"/>
    <lineage>
        <taxon>Eukaryota</taxon>
        <taxon>Ichthyosporea</taxon>
        <taxon>Ichthyophonida</taxon>
        <taxon>Sphaeroforma</taxon>
    </lineage>
</organism>
<dbReference type="SUPFAM" id="SSF56112">
    <property type="entry name" value="Protein kinase-like (PK-like)"/>
    <property type="match status" value="1"/>
</dbReference>
<accession>A0A0L0FV83</accession>
<dbReference type="STRING" id="667725.A0A0L0FV83"/>
<proteinExistence type="predicted"/>
<evidence type="ECO:0000259" key="5">
    <source>
        <dbReference type="PROSITE" id="PS50011"/>
    </source>
</evidence>
<dbReference type="PANTHER" id="PTHR27001:SF931">
    <property type="entry name" value="OS11G0664100 PROTEIN"/>
    <property type="match status" value="1"/>
</dbReference>
<keyword evidence="4" id="KW-0472">Membrane</keyword>
<keyword evidence="4" id="KW-0812">Transmembrane</keyword>
<dbReference type="SMART" id="SM00219">
    <property type="entry name" value="TyrKc"/>
    <property type="match status" value="1"/>
</dbReference>
<dbReference type="PROSITE" id="PS50011">
    <property type="entry name" value="PROTEIN_KINASE_DOM"/>
    <property type="match status" value="1"/>
</dbReference>
<dbReference type="GeneID" id="25908275"/>
<evidence type="ECO:0000256" key="3">
    <source>
        <dbReference type="SAM" id="MobiDB-lite"/>
    </source>
</evidence>
<dbReference type="AlphaFoldDB" id="A0A0L0FV83"/>
<evidence type="ECO:0000313" key="6">
    <source>
        <dbReference type="EMBL" id="KNC79848.1"/>
    </source>
</evidence>
<keyword evidence="1" id="KW-0547">Nucleotide-binding</keyword>
<dbReference type="GO" id="GO:0004713">
    <property type="term" value="F:protein tyrosine kinase activity"/>
    <property type="evidence" value="ECO:0007669"/>
    <property type="project" value="InterPro"/>
</dbReference>
<dbReference type="GO" id="GO:0005886">
    <property type="term" value="C:plasma membrane"/>
    <property type="evidence" value="ECO:0007669"/>
    <property type="project" value="TreeGrafter"/>
</dbReference>
<dbReference type="InterPro" id="IPR000719">
    <property type="entry name" value="Prot_kinase_dom"/>
</dbReference>
<evidence type="ECO:0000256" key="4">
    <source>
        <dbReference type="SAM" id="Phobius"/>
    </source>
</evidence>
<protein>
    <submittedName>
        <fullName evidence="6">Serine/threonine protein kinase</fullName>
    </submittedName>
</protein>